<comment type="caution">
    <text evidence="2">The sequence shown here is derived from an EMBL/GenBank/DDBJ whole genome shotgun (WGS) entry which is preliminary data.</text>
</comment>
<dbReference type="Proteomes" id="UP001066276">
    <property type="component" value="Chromosome 9"/>
</dbReference>
<organism evidence="2 3">
    <name type="scientific">Pleurodeles waltl</name>
    <name type="common">Iberian ribbed newt</name>
    <dbReference type="NCBI Taxonomy" id="8319"/>
    <lineage>
        <taxon>Eukaryota</taxon>
        <taxon>Metazoa</taxon>
        <taxon>Chordata</taxon>
        <taxon>Craniata</taxon>
        <taxon>Vertebrata</taxon>
        <taxon>Euteleostomi</taxon>
        <taxon>Amphibia</taxon>
        <taxon>Batrachia</taxon>
        <taxon>Caudata</taxon>
        <taxon>Salamandroidea</taxon>
        <taxon>Salamandridae</taxon>
        <taxon>Pleurodelinae</taxon>
        <taxon>Pleurodeles</taxon>
    </lineage>
</organism>
<name>A0AAV7MPT1_PLEWA</name>
<dbReference type="EMBL" id="JANPWB010000013">
    <property type="protein sequence ID" value="KAJ1104402.1"/>
    <property type="molecule type" value="Genomic_DNA"/>
</dbReference>
<dbReference type="AlphaFoldDB" id="A0AAV7MPT1"/>
<proteinExistence type="predicted"/>
<feature type="region of interest" description="Disordered" evidence="1">
    <location>
        <begin position="108"/>
        <end position="145"/>
    </location>
</feature>
<gene>
    <name evidence="2" type="ORF">NDU88_001814</name>
</gene>
<evidence type="ECO:0000313" key="3">
    <source>
        <dbReference type="Proteomes" id="UP001066276"/>
    </source>
</evidence>
<sequence length="153" mass="17140">MRPRWARRKLERWAWHWETHRIPLVVQWHRRGGASTAPPLCICRVFAQGRDHASRSWATDSLSGSLVVLTPLLHSPSDVLQGLSGDLVKQAGQAHCIGLTLRPRPSFWARSATGDRPHPIRPQRQPPPKRSTAATSQSRPGSRELVKDAISCI</sequence>
<reference evidence="2" key="1">
    <citation type="journal article" date="2022" name="bioRxiv">
        <title>Sequencing and chromosome-scale assembly of the giantPleurodeles waltlgenome.</title>
        <authorList>
            <person name="Brown T."/>
            <person name="Elewa A."/>
            <person name="Iarovenko S."/>
            <person name="Subramanian E."/>
            <person name="Araus A.J."/>
            <person name="Petzold A."/>
            <person name="Susuki M."/>
            <person name="Suzuki K.-i.T."/>
            <person name="Hayashi T."/>
            <person name="Toyoda A."/>
            <person name="Oliveira C."/>
            <person name="Osipova E."/>
            <person name="Leigh N.D."/>
            <person name="Simon A."/>
            <person name="Yun M.H."/>
        </authorList>
    </citation>
    <scope>NUCLEOTIDE SEQUENCE</scope>
    <source>
        <strain evidence="2">20211129_DDA</strain>
        <tissue evidence="2">Liver</tissue>
    </source>
</reference>
<protein>
    <submittedName>
        <fullName evidence="2">Uncharacterized protein</fullName>
    </submittedName>
</protein>
<keyword evidence="3" id="KW-1185">Reference proteome</keyword>
<evidence type="ECO:0000313" key="2">
    <source>
        <dbReference type="EMBL" id="KAJ1104402.1"/>
    </source>
</evidence>
<accession>A0AAV7MPT1</accession>
<evidence type="ECO:0000256" key="1">
    <source>
        <dbReference type="SAM" id="MobiDB-lite"/>
    </source>
</evidence>